<dbReference type="InterPro" id="IPR007581">
    <property type="entry name" value="Endonuclease-V"/>
</dbReference>
<comment type="caution">
    <text evidence="8">The sequence shown here is derived from an EMBL/GenBank/DDBJ whole genome shotgun (WGS) entry which is preliminary data.</text>
</comment>
<keyword evidence="9" id="KW-1185">Reference proteome</keyword>
<accession>A0A068RJY6</accession>
<evidence type="ECO:0000256" key="6">
    <source>
        <dbReference type="SAM" id="MobiDB-lite"/>
    </source>
</evidence>
<feature type="signal peptide" evidence="7">
    <location>
        <begin position="1"/>
        <end position="23"/>
    </location>
</feature>
<sequence>MEVYLHVVLTMILLFCNEEEVSYTTTTRARVVLQRRPCIRMKKHMLSRVARSGIRLWRMHMQCIKRVGSDSSSRSKRLYSMQSEQSYNEKPSQEQRREWEREQQLLCTRITTHDDRLTFEPETLEGLKYVGGVDLSFPEDNMEEALACLSVLEWPSLEVVHTSYLKTRLYLPYIAGFLAFREVGPLSTLLQQLKETHPELYPQIVLVDGNGRLHPRMCGIACHLGVVAGVPTVGVAKNFLVIDNELDMKQVKSTCRQVLHQRGDHHLLKGRSSGQVYGAALRTTDAAPNPVFVSQGHRVSLDTALHVVMACSRYRIPEPIRRADLDSRAYIKNNPMFTK</sequence>
<dbReference type="Proteomes" id="UP000027586">
    <property type="component" value="Unassembled WGS sequence"/>
</dbReference>
<protein>
    <submittedName>
        <fullName evidence="8">Endonuclease v</fullName>
    </submittedName>
</protein>
<keyword evidence="5" id="KW-0378">Hydrolase</keyword>
<evidence type="ECO:0000256" key="3">
    <source>
        <dbReference type="ARBA" id="ARBA00022722"/>
    </source>
</evidence>
<dbReference type="EMBL" id="CBTN010000005">
    <property type="protein sequence ID" value="CDH49947.1"/>
    <property type="molecule type" value="Genomic_DNA"/>
</dbReference>
<evidence type="ECO:0000256" key="1">
    <source>
        <dbReference type="ARBA" id="ARBA00004496"/>
    </source>
</evidence>
<dbReference type="GO" id="GO:0005730">
    <property type="term" value="C:nucleolus"/>
    <property type="evidence" value="ECO:0007669"/>
    <property type="project" value="TreeGrafter"/>
</dbReference>
<dbReference type="AlphaFoldDB" id="A0A068RJY6"/>
<keyword evidence="3" id="KW-0540">Nuclease</keyword>
<proteinExistence type="inferred from homology"/>
<dbReference type="STRING" id="1263082.A0A068RJY6"/>
<keyword evidence="2" id="KW-0963">Cytoplasm</keyword>
<dbReference type="VEuPathDB" id="FungiDB:LCOR_01673.1"/>
<dbReference type="Pfam" id="PF04493">
    <property type="entry name" value="Endonuclease_5"/>
    <property type="match status" value="1"/>
</dbReference>
<feature type="chain" id="PRO_5001652555" evidence="7">
    <location>
        <begin position="24"/>
        <end position="339"/>
    </location>
</feature>
<evidence type="ECO:0000256" key="4">
    <source>
        <dbReference type="ARBA" id="ARBA00022759"/>
    </source>
</evidence>
<dbReference type="PANTHER" id="PTHR28511">
    <property type="entry name" value="ENDONUCLEASE V"/>
    <property type="match status" value="1"/>
</dbReference>
<feature type="region of interest" description="Disordered" evidence="6">
    <location>
        <begin position="74"/>
        <end position="98"/>
    </location>
</feature>
<dbReference type="GO" id="GO:0005737">
    <property type="term" value="C:cytoplasm"/>
    <property type="evidence" value="ECO:0007669"/>
    <property type="project" value="UniProtKB-SubCell"/>
</dbReference>
<gene>
    <name evidence="8" type="ORF">LCOR_01673.1</name>
</gene>
<comment type="subcellular location">
    <subcellularLocation>
        <location evidence="1">Cytoplasm</location>
    </subcellularLocation>
</comment>
<evidence type="ECO:0000256" key="2">
    <source>
        <dbReference type="ARBA" id="ARBA00022490"/>
    </source>
</evidence>
<evidence type="ECO:0000313" key="9">
    <source>
        <dbReference type="Proteomes" id="UP000027586"/>
    </source>
</evidence>
<dbReference type="PANTHER" id="PTHR28511:SF1">
    <property type="entry name" value="ENDONUCLEASE V"/>
    <property type="match status" value="1"/>
</dbReference>
<dbReference type="Gene3D" id="3.30.2170.10">
    <property type="entry name" value="archaeoglobus fulgidus dsm 4304 superfamily"/>
    <property type="match status" value="1"/>
</dbReference>
<name>A0A068RJY6_9FUNG</name>
<dbReference type="GO" id="GO:0006281">
    <property type="term" value="P:DNA repair"/>
    <property type="evidence" value="ECO:0007669"/>
    <property type="project" value="InterPro"/>
</dbReference>
<dbReference type="GO" id="GO:0003727">
    <property type="term" value="F:single-stranded RNA binding"/>
    <property type="evidence" value="ECO:0007669"/>
    <property type="project" value="TreeGrafter"/>
</dbReference>
<dbReference type="CDD" id="cd06559">
    <property type="entry name" value="Endonuclease_V"/>
    <property type="match status" value="1"/>
</dbReference>
<dbReference type="GO" id="GO:0016891">
    <property type="term" value="F:RNA endonuclease activity producing 5'-phosphomonoesters, hydrolytic mechanism"/>
    <property type="evidence" value="ECO:0007669"/>
    <property type="project" value="TreeGrafter"/>
</dbReference>
<keyword evidence="4 8" id="KW-0255">Endonuclease</keyword>
<organism evidence="8 9">
    <name type="scientific">Lichtheimia corymbifera JMRC:FSU:9682</name>
    <dbReference type="NCBI Taxonomy" id="1263082"/>
    <lineage>
        <taxon>Eukaryota</taxon>
        <taxon>Fungi</taxon>
        <taxon>Fungi incertae sedis</taxon>
        <taxon>Mucoromycota</taxon>
        <taxon>Mucoromycotina</taxon>
        <taxon>Mucoromycetes</taxon>
        <taxon>Mucorales</taxon>
        <taxon>Lichtheimiaceae</taxon>
        <taxon>Lichtheimia</taxon>
    </lineage>
</organism>
<evidence type="ECO:0000313" key="8">
    <source>
        <dbReference type="EMBL" id="CDH49947.1"/>
    </source>
</evidence>
<dbReference type="OrthoDB" id="20018at2759"/>
<keyword evidence="7" id="KW-0732">Signal</keyword>
<reference evidence="8" key="1">
    <citation type="submission" date="2013-08" db="EMBL/GenBank/DDBJ databases">
        <title>Gene expansion shapes genome architecture in the human pathogen Lichtheimia corymbifera: an evolutionary genomics analysis in the ancient terrestrial Mucorales (Mucoromycotina).</title>
        <authorList>
            <person name="Schwartze V.U."/>
            <person name="Winter S."/>
            <person name="Shelest E."/>
            <person name="Marcet-Houben M."/>
            <person name="Horn F."/>
            <person name="Wehner S."/>
            <person name="Hoffmann K."/>
            <person name="Riege K."/>
            <person name="Sammeth M."/>
            <person name="Nowrousian M."/>
            <person name="Valiante V."/>
            <person name="Linde J."/>
            <person name="Jacobsen I.D."/>
            <person name="Marz M."/>
            <person name="Brakhage A.A."/>
            <person name="Gabaldon T."/>
            <person name="Bocker S."/>
            <person name="Voigt K."/>
        </authorList>
    </citation>
    <scope>NUCLEOTIDE SEQUENCE [LARGE SCALE GENOMIC DNA]</scope>
    <source>
        <strain evidence="8">FSU 9682</strain>
    </source>
</reference>
<evidence type="ECO:0000256" key="5">
    <source>
        <dbReference type="ARBA" id="ARBA00022801"/>
    </source>
</evidence>
<evidence type="ECO:0000256" key="7">
    <source>
        <dbReference type="SAM" id="SignalP"/>
    </source>
</evidence>
<dbReference type="HAMAP" id="MF_00801">
    <property type="entry name" value="Endonuclease_5"/>
    <property type="match status" value="1"/>
</dbReference>